<reference evidence="2 3" key="1">
    <citation type="journal article" date="2012" name="Genome Biol.">
        <title>Genome and low-iron response of an oceanic diatom adapted to chronic iron limitation.</title>
        <authorList>
            <person name="Lommer M."/>
            <person name="Specht M."/>
            <person name="Roy A.S."/>
            <person name="Kraemer L."/>
            <person name="Andreson R."/>
            <person name="Gutowska M.A."/>
            <person name="Wolf J."/>
            <person name="Bergner S.V."/>
            <person name="Schilhabel M.B."/>
            <person name="Klostermeier U.C."/>
            <person name="Beiko R.G."/>
            <person name="Rosenstiel P."/>
            <person name="Hippler M."/>
            <person name="Laroche J."/>
        </authorList>
    </citation>
    <scope>NUCLEOTIDE SEQUENCE [LARGE SCALE GENOMIC DNA]</scope>
    <source>
        <strain evidence="2 3">CCMP1005</strain>
    </source>
</reference>
<feature type="region of interest" description="Disordered" evidence="1">
    <location>
        <begin position="86"/>
        <end position="139"/>
    </location>
</feature>
<evidence type="ECO:0000256" key="1">
    <source>
        <dbReference type="SAM" id="MobiDB-lite"/>
    </source>
</evidence>
<comment type="caution">
    <text evidence="2">The sequence shown here is derived from an EMBL/GenBank/DDBJ whole genome shotgun (WGS) entry which is preliminary data.</text>
</comment>
<name>K0QZV9_THAOC</name>
<accession>K0QZV9</accession>
<keyword evidence="3" id="KW-1185">Reference proteome</keyword>
<organism evidence="2 3">
    <name type="scientific">Thalassiosira oceanica</name>
    <name type="common">Marine diatom</name>
    <dbReference type="NCBI Taxonomy" id="159749"/>
    <lineage>
        <taxon>Eukaryota</taxon>
        <taxon>Sar</taxon>
        <taxon>Stramenopiles</taxon>
        <taxon>Ochrophyta</taxon>
        <taxon>Bacillariophyta</taxon>
        <taxon>Coscinodiscophyceae</taxon>
        <taxon>Thalassiosirophycidae</taxon>
        <taxon>Thalassiosirales</taxon>
        <taxon>Thalassiosiraceae</taxon>
        <taxon>Thalassiosira</taxon>
    </lineage>
</organism>
<dbReference type="Proteomes" id="UP000266841">
    <property type="component" value="Unassembled WGS sequence"/>
</dbReference>
<sequence>MAMIMNASALLPLAKSTGRCPPALIRDETVTDGGIFELATLKSLAFGADGSSQALILSSDPNAVQDFTSAMKQARRVSATRTAVGRFRRHEPEPRGPPVTGSRKHSKGRCSHLPRAPRAPFFPSEGHNTEESCTIIPGNKSRSALSPRLIRSQRLALIMHRKLRNGQATRRRKSPSESLAVPAHVDVDVHGIKAPRAVRN</sequence>
<proteinExistence type="predicted"/>
<dbReference type="AlphaFoldDB" id="K0QZV9"/>
<evidence type="ECO:0000313" key="2">
    <source>
        <dbReference type="EMBL" id="EJK45238.1"/>
    </source>
</evidence>
<dbReference type="EMBL" id="AGNL01048664">
    <property type="protein sequence ID" value="EJK45238.1"/>
    <property type="molecule type" value="Genomic_DNA"/>
</dbReference>
<gene>
    <name evidence="2" type="ORF">THAOC_36155</name>
</gene>
<evidence type="ECO:0000313" key="3">
    <source>
        <dbReference type="Proteomes" id="UP000266841"/>
    </source>
</evidence>
<protein>
    <submittedName>
        <fullName evidence="2">Uncharacterized protein</fullName>
    </submittedName>
</protein>
<feature type="compositionally biased region" description="Basic residues" evidence="1">
    <location>
        <begin position="102"/>
        <end position="112"/>
    </location>
</feature>